<dbReference type="PROSITE" id="PS50157">
    <property type="entry name" value="ZINC_FINGER_C2H2_2"/>
    <property type="match status" value="5"/>
</dbReference>
<feature type="region of interest" description="Disordered" evidence="2">
    <location>
        <begin position="1199"/>
        <end position="1218"/>
    </location>
</feature>
<reference evidence="5 6" key="1">
    <citation type="submission" date="2025-04" db="UniProtKB">
        <authorList>
            <consortium name="RefSeq"/>
        </authorList>
    </citation>
    <scope>IDENTIFICATION</scope>
    <source>
        <tissue evidence="5 6">Gonads</tissue>
    </source>
</reference>
<feature type="compositionally biased region" description="Polar residues" evidence="2">
    <location>
        <begin position="30"/>
        <end position="41"/>
    </location>
</feature>
<dbReference type="GO" id="GO:0045944">
    <property type="term" value="P:positive regulation of transcription by RNA polymerase II"/>
    <property type="evidence" value="ECO:0007669"/>
    <property type="project" value="TreeGrafter"/>
</dbReference>
<dbReference type="Proteomes" id="UP000085678">
    <property type="component" value="Unplaced"/>
</dbReference>
<feature type="compositionally biased region" description="Polar residues" evidence="2">
    <location>
        <begin position="1566"/>
        <end position="1575"/>
    </location>
</feature>
<dbReference type="InterPro" id="IPR013087">
    <property type="entry name" value="Znf_C2H2_type"/>
</dbReference>
<dbReference type="RefSeq" id="XP_013391442.1">
    <property type="nucleotide sequence ID" value="XM_013535988.1"/>
</dbReference>
<dbReference type="SMART" id="SM00355">
    <property type="entry name" value="ZnF_C2H2"/>
    <property type="match status" value="12"/>
</dbReference>
<name>A0A1S3HZK2_LINAN</name>
<feature type="region of interest" description="Disordered" evidence="2">
    <location>
        <begin position="345"/>
        <end position="378"/>
    </location>
</feature>
<keyword evidence="1" id="KW-0479">Metal-binding</keyword>
<feature type="compositionally biased region" description="Polar residues" evidence="2">
    <location>
        <begin position="1446"/>
        <end position="1456"/>
    </location>
</feature>
<feature type="compositionally biased region" description="Polar residues" evidence="2">
    <location>
        <begin position="806"/>
        <end position="827"/>
    </location>
</feature>
<feature type="compositionally biased region" description="Polar residues" evidence="2">
    <location>
        <begin position="1527"/>
        <end position="1538"/>
    </location>
</feature>
<dbReference type="GO" id="GO:0008270">
    <property type="term" value="F:zinc ion binding"/>
    <property type="evidence" value="ECO:0007669"/>
    <property type="project" value="UniProtKB-KW"/>
</dbReference>
<feature type="region of interest" description="Disordered" evidence="2">
    <location>
        <begin position="410"/>
        <end position="436"/>
    </location>
</feature>
<evidence type="ECO:0000313" key="4">
    <source>
        <dbReference type="Proteomes" id="UP000085678"/>
    </source>
</evidence>
<feature type="region of interest" description="Disordered" evidence="2">
    <location>
        <begin position="1446"/>
        <end position="1469"/>
    </location>
</feature>
<protein>
    <submittedName>
        <fullName evidence="5 6">Zinc finger protein castor homolog 1</fullName>
    </submittedName>
</protein>
<feature type="domain" description="C2H2-type" evidence="3">
    <location>
        <begin position="933"/>
        <end position="962"/>
    </location>
</feature>
<dbReference type="GeneID" id="106159656"/>
<dbReference type="GO" id="GO:0000977">
    <property type="term" value="F:RNA polymerase II transcription regulatory region sequence-specific DNA binding"/>
    <property type="evidence" value="ECO:0007669"/>
    <property type="project" value="TreeGrafter"/>
</dbReference>
<feature type="compositionally biased region" description="Basic residues" evidence="2">
    <location>
        <begin position="1050"/>
        <end position="1061"/>
    </location>
</feature>
<feature type="region of interest" description="Disordered" evidence="2">
    <location>
        <begin position="1031"/>
        <end position="1063"/>
    </location>
</feature>
<feature type="region of interest" description="Disordered" evidence="2">
    <location>
        <begin position="806"/>
        <end position="875"/>
    </location>
</feature>
<feature type="compositionally biased region" description="Basic and acidic residues" evidence="2">
    <location>
        <begin position="1200"/>
        <end position="1210"/>
    </location>
</feature>
<evidence type="ECO:0000259" key="3">
    <source>
        <dbReference type="PROSITE" id="PS50157"/>
    </source>
</evidence>
<accession>A0A1S3HZK2</accession>
<feature type="region of interest" description="Disordered" evidence="2">
    <location>
        <begin position="70"/>
        <end position="99"/>
    </location>
</feature>
<evidence type="ECO:0000313" key="5">
    <source>
        <dbReference type="RefSeq" id="XP_013391440.1"/>
    </source>
</evidence>
<evidence type="ECO:0000256" key="1">
    <source>
        <dbReference type="PROSITE-ProRule" id="PRU00042"/>
    </source>
</evidence>
<evidence type="ECO:0000313" key="6">
    <source>
        <dbReference type="RefSeq" id="XP_013391442.1"/>
    </source>
</evidence>
<dbReference type="OrthoDB" id="10063916at2759"/>
<dbReference type="GO" id="GO:0045664">
    <property type="term" value="P:regulation of neuron differentiation"/>
    <property type="evidence" value="ECO:0007669"/>
    <property type="project" value="TreeGrafter"/>
</dbReference>
<feature type="compositionally biased region" description="Polar residues" evidence="2">
    <location>
        <begin position="1031"/>
        <end position="1044"/>
    </location>
</feature>
<dbReference type="InterPro" id="IPR040373">
    <property type="entry name" value="CASZ1"/>
</dbReference>
<feature type="compositionally biased region" description="Basic and acidic residues" evidence="2">
    <location>
        <begin position="848"/>
        <end position="857"/>
    </location>
</feature>
<dbReference type="GO" id="GO:0005634">
    <property type="term" value="C:nucleus"/>
    <property type="evidence" value="ECO:0007669"/>
    <property type="project" value="TreeGrafter"/>
</dbReference>
<keyword evidence="4" id="KW-1185">Reference proteome</keyword>
<feature type="domain" description="C2H2-type" evidence="3">
    <location>
        <begin position="1608"/>
        <end position="1637"/>
    </location>
</feature>
<keyword evidence="1" id="KW-0862">Zinc</keyword>
<dbReference type="PROSITE" id="PS00028">
    <property type="entry name" value="ZINC_FINGER_C2H2_1"/>
    <property type="match status" value="9"/>
</dbReference>
<dbReference type="KEGG" id="lak:106159656"/>
<feature type="region of interest" description="Disordered" evidence="2">
    <location>
        <begin position="17"/>
        <end position="53"/>
    </location>
</feature>
<keyword evidence="1" id="KW-0863">Zinc-finger</keyword>
<dbReference type="PANTHER" id="PTHR12451:SF0">
    <property type="entry name" value="ZINC FINGER PROTEIN CASTOR HOMOLOG 1"/>
    <property type="match status" value="1"/>
</dbReference>
<dbReference type="PANTHER" id="PTHR12451">
    <property type="entry name" value="TRANSCRIPTION FACTOR CASTOR PROTEIN MING -RELATED"/>
    <property type="match status" value="1"/>
</dbReference>
<feature type="compositionally biased region" description="Low complexity" evidence="2">
    <location>
        <begin position="1486"/>
        <end position="1502"/>
    </location>
</feature>
<feature type="compositionally biased region" description="Low complexity" evidence="2">
    <location>
        <begin position="73"/>
        <end position="86"/>
    </location>
</feature>
<proteinExistence type="predicted"/>
<evidence type="ECO:0000256" key="2">
    <source>
        <dbReference type="SAM" id="MobiDB-lite"/>
    </source>
</evidence>
<sequence length="1749" mass="194681">MAVELKKLDAICAKLHTSVKEEDDMEGDGQLSTGVTSQDSANGGDHEVGMGNRSSSISMEVRSASFVPNVNINSSPLAAPTTTASSSRKKRRKNANPRNIAAQVHVFALEDDDEEEDFKDELAEYAINNKDIDFQSLSAEETSTVDGSEIDGFRNRDHHFNIGSNGGATTVAAMGLLNYDDNNISSSSNMKQTTVIEPAGTSMMNGDAQEAIDLSLCNSSSMSADLASVRHSSMNYSDGEEGEEEGVEDIMDDSTSDLINGDVDGDPRETVSLVSPAINENANKHYASSSSGEHSEAVLSNSADAAALKNYAESTMNELLSFYGLEEEAESIADSVPLQNFSTGKILQRTHGNQKKAKTSHYVKSPKTSPSKKPSNAMLSKSALTETIYSKFANISSVPSGVLVGSPPVPKLTTPSSSPTPKSSVASPASSSSGSLKKFTNSAEYVKAVFSPDVSPQTISAKLAGELLPDYSKYIKRFVSFADCGGNHCQDMGYKEHYHCVDCSFRVFIKKEEMIRHFKWHKKRDDSLQHGFMRYSPMDDCFAKFGNCTHCGKQTHYHCIQSGCNKVYISTSDVQMHANYHRKDSAIIQEGFQRFRATEDCGTPSCQFYGQRTTHFHCRRSSCNFTFKNKADMEKHKAYHQKDEILSKDGFKKFMKYEHCTFQNCKYSKVSNHIHCIRPGCDYVLHSTGQLYSHKRKHERRDFEHAYKRFKEEQHFKKRVSVGPVPIAPMPTSGIPQFTLQNFQLPVIKQEAEYVDIDDLVKMKLSRENTPVKGVSPSGASSPLDFSTTSSIGSDLQINMDTQDSMMSVRSETNSPQEEDSSINLTKSAGDITGDDLNNSLNLPIPTFEKKKTESSVKTEPASFSSTPTHNTSMAAKVTPAEASPIEKLTFDPTKLQVTKNNVKDDSWKGILTRYTANDPCNSRCEYLYKDHYHCNITGCNMVFRSKEGVREHARNHEQQDKISDLTYMQFNESEQCSQELCPYARKEKHYHCLWANCQRVISSTGDIFARLTHYREHEYLSAVLCRKSKPSSSQGGDSGNLFNHFTLPKTRRGRPPKYPKTHIPVVPKVELKEGTFVDDKTELTEKDLESLNATTKVIKGFMKFDEAQPCPDHLCLFHKKVHYHCLRPRCHHASDRADVLNLHCRDFHNYIHILEGYEFFDRNINCRRPHCHNNGANKHFHCTRSRCDYSFVRPTTMAQHEKKHQEGSKQAEGSSPLPVKVPIPKEGAPFPPSTVTANQALAYKLTPEKDTEAKNIVKAKGTFFPTSGGMPVSIPNTAAGMMGTQMISHMMPQIIYTSAGPIAVAQPVLMAAPQQLASSSATSPTLSPTSQEEQQKATIASATQGFLPLALLLQQKAMQSMPQNNWDMMKVQMYCPANVNCGRPFCKLKKREHFHCKECNQAFSYEDRLKVHIAKHGLKLEEDQQICIMPTAALNQNVPVTFNGNEATTEATSDGNAKAEDGDDVEASSSLTLKPEAFTSILEKAQQNQNNSEEQQKSGQSHSKTKDAVPECNGAADTPQEESLDLSISSTGGSLQDSSRRSGRKRISTHMEDFITNDEPAPKQQKVSHSSPVPNKTDPLPDGFQRYHYSEDCGHAQCAHRQNLTHFHCSRPDCAFAFTDRSRIVQHSIRHERVDAIMGGQFQQYRGTSECGRPDCQYTGKSSHYHCLRCPFICTDTSKVSAHRKQHSKMEKFASQGFTKISQTAECEVANCPHSKKQTHYHCVYTGCSHCVLSPCQMAQHKRKHEVA</sequence>
<organism evidence="4 6">
    <name type="scientific">Lingula anatina</name>
    <name type="common">Brachiopod</name>
    <name type="synonym">Lingula unguis</name>
    <dbReference type="NCBI Taxonomy" id="7574"/>
    <lineage>
        <taxon>Eukaryota</taxon>
        <taxon>Metazoa</taxon>
        <taxon>Spiralia</taxon>
        <taxon>Lophotrochozoa</taxon>
        <taxon>Brachiopoda</taxon>
        <taxon>Linguliformea</taxon>
        <taxon>Lingulata</taxon>
        <taxon>Lingulida</taxon>
        <taxon>Linguloidea</taxon>
        <taxon>Lingulidae</taxon>
        <taxon>Lingula</taxon>
    </lineage>
</organism>
<gene>
    <name evidence="5 6" type="primary">LOC106159656</name>
</gene>
<dbReference type="RefSeq" id="XP_013391440.1">
    <property type="nucleotide sequence ID" value="XM_013535986.1"/>
</dbReference>
<feature type="compositionally biased region" description="Polar residues" evidence="2">
    <location>
        <begin position="862"/>
        <end position="874"/>
    </location>
</feature>
<feature type="compositionally biased region" description="Low complexity" evidence="2">
    <location>
        <begin position="365"/>
        <end position="375"/>
    </location>
</feature>
<feature type="compositionally biased region" description="Basic residues" evidence="2">
    <location>
        <begin position="352"/>
        <end position="361"/>
    </location>
</feature>
<feature type="domain" description="C2H2-type" evidence="3">
    <location>
        <begin position="1395"/>
        <end position="1417"/>
    </location>
</feature>
<dbReference type="GO" id="GO:0000981">
    <property type="term" value="F:DNA-binding transcription factor activity, RNA polymerase II-specific"/>
    <property type="evidence" value="ECO:0007669"/>
    <property type="project" value="TreeGrafter"/>
</dbReference>
<feature type="domain" description="C2H2-type" evidence="3">
    <location>
        <begin position="616"/>
        <end position="645"/>
    </location>
</feature>
<feature type="region of interest" description="Disordered" evidence="2">
    <location>
        <begin position="1486"/>
        <end position="1584"/>
    </location>
</feature>
<feature type="domain" description="C2H2-type" evidence="3">
    <location>
        <begin position="1181"/>
        <end position="1210"/>
    </location>
</feature>